<dbReference type="CDD" id="cd04480">
    <property type="entry name" value="RPA1_DBD_A_like"/>
    <property type="match status" value="1"/>
</dbReference>
<reference evidence="3" key="1">
    <citation type="journal article" date="2020" name="Nat. Commun.">
        <title>Genome sequence of the cluster root forming white lupin.</title>
        <authorList>
            <person name="Hufnagel B."/>
            <person name="Marques A."/>
            <person name="Soriano A."/>
            <person name="Marques L."/>
            <person name="Divol F."/>
            <person name="Doumas P."/>
            <person name="Sallet E."/>
            <person name="Mancinotti D."/>
            <person name="Carrere S."/>
            <person name="Marande W."/>
            <person name="Arribat S."/>
            <person name="Keller J."/>
            <person name="Huneau C."/>
            <person name="Blein T."/>
            <person name="Aime D."/>
            <person name="Laguerre M."/>
            <person name="Taylor J."/>
            <person name="Schubert V."/>
            <person name="Nelson M."/>
            <person name="Geu-Flores F."/>
            <person name="Crespi M."/>
            <person name="Gallardo-Guerrero K."/>
            <person name="Delaux P.-M."/>
            <person name="Salse J."/>
            <person name="Berges H."/>
            <person name="Guyot R."/>
            <person name="Gouzy J."/>
            <person name="Peret B."/>
        </authorList>
    </citation>
    <scope>NUCLEOTIDE SEQUENCE [LARGE SCALE GENOMIC DNA]</scope>
    <source>
        <strain evidence="3">cv. Amiga</strain>
    </source>
</reference>
<dbReference type="PANTHER" id="PTHR47165:SF4">
    <property type="entry name" value="OS03G0429900 PROTEIN"/>
    <property type="match status" value="1"/>
</dbReference>
<dbReference type="PANTHER" id="PTHR47165">
    <property type="entry name" value="OS03G0429900 PROTEIN"/>
    <property type="match status" value="1"/>
</dbReference>
<dbReference type="Pfam" id="PF02721">
    <property type="entry name" value="DUF223"/>
    <property type="match status" value="1"/>
</dbReference>
<evidence type="ECO:0000259" key="1">
    <source>
        <dbReference type="Pfam" id="PF02721"/>
    </source>
</evidence>
<keyword evidence="3" id="KW-1185">Reference proteome</keyword>
<accession>A0A6A4PHQ2</accession>
<comment type="caution">
    <text evidence="2">The sequence shown here is derived from an EMBL/GenBank/DDBJ whole genome shotgun (WGS) entry which is preliminary data.</text>
</comment>
<evidence type="ECO:0000313" key="2">
    <source>
        <dbReference type="EMBL" id="KAE9601065.1"/>
    </source>
</evidence>
<dbReference type="SUPFAM" id="SSF50249">
    <property type="entry name" value="Nucleic acid-binding proteins"/>
    <property type="match status" value="2"/>
</dbReference>
<dbReference type="InterPro" id="IPR003871">
    <property type="entry name" value="RFA1B/D_OB_1st"/>
</dbReference>
<dbReference type="Proteomes" id="UP000447434">
    <property type="component" value="Chromosome 13"/>
</dbReference>
<protein>
    <submittedName>
        <fullName evidence="2">Putative nucleic acid-binding protein</fullName>
    </submittedName>
</protein>
<name>A0A6A4PHQ2_LUPAL</name>
<evidence type="ECO:0000313" key="3">
    <source>
        <dbReference type="Proteomes" id="UP000447434"/>
    </source>
</evidence>
<dbReference type="EMBL" id="WOCE01000013">
    <property type="protein sequence ID" value="KAE9601065.1"/>
    <property type="molecule type" value="Genomic_DNA"/>
</dbReference>
<sequence>MSLSRPFDLIKDLNDSKHLWKIAVRITQIWYVQTPPKPGHLEMILMDSKGNKIQVSVRKDEFSQWSQCLLEKNTYVMHNFNVLRNDLQYKACDHVYRMQFTPGTTLKQREFPDIPELQYDFKTFSDILSGKFRSDLLIEVIGVFDKLVFTQTQSNLKKVIFSMKDFCGDVISCTLWEAHAMKFYNYYNNQPIVQPLIILLTNARVKEGQGDSCI</sequence>
<organism evidence="2 3">
    <name type="scientific">Lupinus albus</name>
    <name type="common">White lupine</name>
    <name type="synonym">Lupinus termis</name>
    <dbReference type="NCBI Taxonomy" id="3870"/>
    <lineage>
        <taxon>Eukaryota</taxon>
        <taxon>Viridiplantae</taxon>
        <taxon>Streptophyta</taxon>
        <taxon>Embryophyta</taxon>
        <taxon>Tracheophyta</taxon>
        <taxon>Spermatophyta</taxon>
        <taxon>Magnoliopsida</taxon>
        <taxon>eudicotyledons</taxon>
        <taxon>Gunneridae</taxon>
        <taxon>Pentapetalae</taxon>
        <taxon>rosids</taxon>
        <taxon>fabids</taxon>
        <taxon>Fabales</taxon>
        <taxon>Fabaceae</taxon>
        <taxon>Papilionoideae</taxon>
        <taxon>50 kb inversion clade</taxon>
        <taxon>genistoids sensu lato</taxon>
        <taxon>core genistoids</taxon>
        <taxon>Genisteae</taxon>
        <taxon>Lupinus</taxon>
    </lineage>
</organism>
<feature type="domain" description="Replication protein A 70 kDa DNA-binding subunit B/D first OB fold" evidence="1">
    <location>
        <begin position="7"/>
        <end position="107"/>
    </location>
</feature>
<dbReference type="OrthoDB" id="1422777at2759"/>
<gene>
    <name evidence="2" type="ORF">Lalb_Chr13g0293801</name>
</gene>
<proteinExistence type="predicted"/>
<dbReference type="AlphaFoldDB" id="A0A6A4PHQ2"/>
<dbReference type="Gene3D" id="2.40.50.140">
    <property type="entry name" value="Nucleic acid-binding proteins"/>
    <property type="match status" value="2"/>
</dbReference>
<dbReference type="InterPro" id="IPR012340">
    <property type="entry name" value="NA-bd_OB-fold"/>
</dbReference>